<sequence length="687" mass="77943">MGAMQMGAMAYPLLFCFLLVHLGLGVVGASRDPPGRPDSPRESTLRAKQHSQQWARASASDASAPWSRSTDGTILAQKLAEEVPMDVASYLYTGDSHQLKRANCSSRHELAGLPGKSPALASSHPSLHGALDTLTHATNFLNMMLHSNKSREQNLQDDLEWYRALVRSLLEGEPSISQEAITFSMESLSAPALRVFLQATREESRILLQDLSSSAHHLANAMLATEWFHGLRRKWRTHLHRRGSNQGPRGLGHSWRRRDGLSGDKSHVNWSPPYLECENGSYKPGWLVTLSAAFYRLQPNLVPEFRKSRLRVVDFRRDPDLIEPNYSFEDAVDSPFLYSAWMEPEVPKTKVRQRRSLRKKPSQDWQPLDLYINISLDTWYRNTLVSCILRKVQHSCRPLRLFCGKLHIRNVVFSQTVEILDLVQLEFIQELDVSDCFGLFSGESQFARQVEQMKNLRNLTLPQPIFETTAVHRLLPSDAFNSFLSRLSSLGRLQMLRLSSPHLSDHLHRLLRYLSDALVTLELPACALLIRDICWLSQSPQASHLKKLDLSKNDLSQMVPGVLEALLREASGFLQELVLDYCSLRDPHLVGLLPALRCCFLLYSLSLSGNRIATSILENLLQLVAELSELKLVVCPYPVECYDYPKSRELGQTQERWSSSVEAMVQDMLWALGQESLEWTFTSETSF</sequence>
<accession>A0AC58QY65</accession>
<keyword evidence="1" id="KW-1185">Reference proteome</keyword>
<proteinExistence type="predicted"/>
<evidence type="ECO:0000313" key="2">
    <source>
        <dbReference type="RefSeq" id="XP_074227225.1"/>
    </source>
</evidence>
<dbReference type="Proteomes" id="UP001732780">
    <property type="component" value="Chromosome 9"/>
</dbReference>
<organism evidence="1 2">
    <name type="scientific">Camelus bactrianus</name>
    <name type="common">Bactrian camel</name>
    <dbReference type="NCBI Taxonomy" id="9837"/>
    <lineage>
        <taxon>Eukaryota</taxon>
        <taxon>Metazoa</taxon>
        <taxon>Chordata</taxon>
        <taxon>Craniata</taxon>
        <taxon>Vertebrata</taxon>
        <taxon>Euteleostomi</taxon>
        <taxon>Mammalia</taxon>
        <taxon>Eutheria</taxon>
        <taxon>Laurasiatheria</taxon>
        <taxon>Artiodactyla</taxon>
        <taxon>Tylopoda</taxon>
        <taxon>Camelidae</taxon>
        <taxon>Camelus</taxon>
    </lineage>
</organism>
<dbReference type="RefSeq" id="XP_074227225.1">
    <property type="nucleotide sequence ID" value="XM_074371124.1"/>
</dbReference>
<reference evidence="2" key="1">
    <citation type="submission" date="2025-08" db="UniProtKB">
        <authorList>
            <consortium name="RefSeq"/>
        </authorList>
    </citation>
    <scope>IDENTIFICATION</scope>
    <source>
        <tissue evidence="2">Blood</tissue>
    </source>
</reference>
<protein>
    <submittedName>
        <fullName evidence="2">Melanoma antigen preferentially expressed in tumors-like</fullName>
    </submittedName>
</protein>
<gene>
    <name evidence="2" type="primary">LOC105075905</name>
</gene>
<name>A0AC58QY65_CAMBA</name>
<evidence type="ECO:0000313" key="1">
    <source>
        <dbReference type="Proteomes" id="UP001732780"/>
    </source>
</evidence>